<dbReference type="SUPFAM" id="SSF51445">
    <property type="entry name" value="(Trans)glycosidases"/>
    <property type="match status" value="1"/>
</dbReference>
<organism evidence="3 4">
    <name type="scientific">Triparma verrucosa</name>
    <dbReference type="NCBI Taxonomy" id="1606542"/>
    <lineage>
        <taxon>Eukaryota</taxon>
        <taxon>Sar</taxon>
        <taxon>Stramenopiles</taxon>
        <taxon>Ochrophyta</taxon>
        <taxon>Bolidophyceae</taxon>
        <taxon>Parmales</taxon>
        <taxon>Triparmaceae</taxon>
        <taxon>Triparma</taxon>
    </lineage>
</organism>
<reference evidence="4" key="1">
    <citation type="journal article" date="2023" name="Commun. Biol.">
        <title>Genome analysis of Parmales, the sister group of diatoms, reveals the evolutionary specialization of diatoms from phago-mixotrophs to photoautotrophs.</title>
        <authorList>
            <person name="Ban H."/>
            <person name="Sato S."/>
            <person name="Yoshikawa S."/>
            <person name="Yamada K."/>
            <person name="Nakamura Y."/>
            <person name="Ichinomiya M."/>
            <person name="Sato N."/>
            <person name="Blanc-Mathieu R."/>
            <person name="Endo H."/>
            <person name="Kuwata A."/>
            <person name="Ogata H."/>
        </authorList>
    </citation>
    <scope>NUCLEOTIDE SEQUENCE [LARGE SCALE GENOMIC DNA]</scope>
    <source>
        <strain evidence="4">NIES 3699</strain>
    </source>
</reference>
<accession>A0A9W7KVJ4</accession>
<dbReference type="AlphaFoldDB" id="A0A9W7KVJ4"/>
<evidence type="ECO:0000313" key="4">
    <source>
        <dbReference type="Proteomes" id="UP001165160"/>
    </source>
</evidence>
<dbReference type="InterPro" id="IPR005199">
    <property type="entry name" value="Glyco_hydro_79"/>
</dbReference>
<dbReference type="Proteomes" id="UP001165160">
    <property type="component" value="Unassembled WGS sequence"/>
</dbReference>
<dbReference type="Pfam" id="PF03662">
    <property type="entry name" value="Glyco_hydro_79n"/>
    <property type="match status" value="1"/>
</dbReference>
<evidence type="ECO:0008006" key="5">
    <source>
        <dbReference type="Google" id="ProtNLM"/>
    </source>
</evidence>
<evidence type="ECO:0000256" key="2">
    <source>
        <dbReference type="SAM" id="SignalP"/>
    </source>
</evidence>
<sequence length="544" mass="59713">MHTSTLTLTLTSLLLASQNLILVHSSNTPISISADPTSNPIALTSQTSFGCLALDWWPASKCDYDWCPWAVSSFLEVDLTSKVLKKAISTLAPEDTNVFLRLGGSLCDFVRYDFPGSHDDECRDFSDPTNSTRVGYELGSGCLKTDRWDELNHFCADIPGCTLIFGINALIGRENSTCPADTDCHWDSADNACCTEWSGNWNSSNAEALLRYTEAQGYDIYAFEFGNELTGKGGIQAQLDADTYSTDFCALKNLIDDIWTSSSSSAKPKVVGPDNSYDGDDDWFGNFTALSFEKCGGPDVVTWHQYLLGAGVDSAADEKSRDPNVLDEQIKNGKNLKKIIYDNTPEGSTPPEIWMGEAGGAYNSGRPGVTDAFTSSFWYLDGFGILSENSEQTFCRQTLVGGNYGLLQNTEQKDPNPDFFALALWQNLMGKNVMEVTRSDAAADRYIRSYAHQSDSKDQLTFLLINLNNETAYDVNLSAPGMSRFEDFTVTSESLDSQVVFLNGVELKLNDEGDFPNVATLGVEAADGPLTLQPLTYGFYTFKK</sequence>
<feature type="chain" id="PRO_5040971065" description="Glycoside hydrolase family 79 protein" evidence="2">
    <location>
        <begin position="26"/>
        <end position="544"/>
    </location>
</feature>
<evidence type="ECO:0000256" key="1">
    <source>
        <dbReference type="ARBA" id="ARBA00009800"/>
    </source>
</evidence>
<evidence type="ECO:0000313" key="3">
    <source>
        <dbReference type="EMBL" id="GMI13247.1"/>
    </source>
</evidence>
<proteinExistence type="inferred from homology"/>
<comment type="caution">
    <text evidence="3">The sequence shown here is derived from an EMBL/GenBank/DDBJ whole genome shotgun (WGS) entry which is preliminary data.</text>
</comment>
<dbReference type="PANTHER" id="PTHR14363">
    <property type="entry name" value="HEPARANASE-RELATED"/>
    <property type="match status" value="1"/>
</dbReference>
<dbReference type="InterPro" id="IPR017853">
    <property type="entry name" value="GH"/>
</dbReference>
<dbReference type="GO" id="GO:0004566">
    <property type="term" value="F:beta-glucuronidase activity"/>
    <property type="evidence" value="ECO:0007669"/>
    <property type="project" value="TreeGrafter"/>
</dbReference>
<dbReference type="EMBL" id="BRXX01000462">
    <property type="protein sequence ID" value="GMI13247.1"/>
    <property type="molecule type" value="Genomic_DNA"/>
</dbReference>
<name>A0A9W7KVJ4_9STRA</name>
<comment type="similarity">
    <text evidence="1">Belongs to the glycosyl hydrolase 79 family.</text>
</comment>
<gene>
    <name evidence="3" type="ORF">TrVE_jg12569</name>
</gene>
<feature type="signal peptide" evidence="2">
    <location>
        <begin position="1"/>
        <end position="25"/>
    </location>
</feature>
<dbReference type="GO" id="GO:0016020">
    <property type="term" value="C:membrane"/>
    <property type="evidence" value="ECO:0007669"/>
    <property type="project" value="InterPro"/>
</dbReference>
<protein>
    <recommendedName>
        <fullName evidence="5">Glycoside hydrolase family 79 protein</fullName>
    </recommendedName>
</protein>
<dbReference type="Gene3D" id="3.20.20.80">
    <property type="entry name" value="Glycosidases"/>
    <property type="match status" value="1"/>
</dbReference>
<keyword evidence="4" id="KW-1185">Reference proteome</keyword>
<dbReference type="PANTHER" id="PTHR14363:SF17">
    <property type="entry name" value="HEPARANASE-LIKE PROTEIN 3"/>
    <property type="match status" value="1"/>
</dbReference>
<keyword evidence="2" id="KW-0732">Signal</keyword>